<keyword evidence="1" id="KW-0596">Phosphopantetheine</keyword>
<dbReference type="InterPro" id="IPR049552">
    <property type="entry name" value="PKS_DH_N"/>
</dbReference>
<reference evidence="5 6" key="1">
    <citation type="submission" date="2022-04" db="EMBL/GenBank/DDBJ databases">
        <title>Positive selection, recombination, and allopatry shape intraspecific diversity of widespread and dominant cyanobacteria.</title>
        <authorList>
            <person name="Wei J."/>
            <person name="Shu W."/>
            <person name="Hu C."/>
        </authorList>
    </citation>
    <scope>NUCLEOTIDE SEQUENCE [LARGE SCALE GENOMIC DNA]</scope>
    <source>
        <strain evidence="5 6">GB2-A5</strain>
    </source>
</reference>
<feature type="domain" description="PKS/mFAS DH" evidence="4">
    <location>
        <begin position="543"/>
        <end position="819"/>
    </location>
</feature>
<dbReference type="InterPro" id="IPR042104">
    <property type="entry name" value="PKS_dehydratase_sf"/>
</dbReference>
<feature type="active site" description="Proton acceptor; for dehydratase activity" evidence="3">
    <location>
        <position position="575"/>
    </location>
</feature>
<evidence type="ECO:0000256" key="3">
    <source>
        <dbReference type="PROSITE-ProRule" id="PRU01363"/>
    </source>
</evidence>
<evidence type="ECO:0000259" key="4">
    <source>
        <dbReference type="PROSITE" id="PS52019"/>
    </source>
</evidence>
<dbReference type="SMART" id="SM00826">
    <property type="entry name" value="PKS_DH"/>
    <property type="match status" value="1"/>
</dbReference>
<keyword evidence="2" id="KW-0597">Phosphoprotein</keyword>
<dbReference type="PANTHER" id="PTHR43775">
    <property type="entry name" value="FATTY ACID SYNTHASE"/>
    <property type="match status" value="1"/>
</dbReference>
<evidence type="ECO:0000256" key="2">
    <source>
        <dbReference type="ARBA" id="ARBA00022553"/>
    </source>
</evidence>
<dbReference type="RefSeq" id="WP_190421387.1">
    <property type="nucleotide sequence ID" value="NZ_JAMPKK010000026.1"/>
</dbReference>
<dbReference type="InterPro" id="IPR049551">
    <property type="entry name" value="PKS_DH_C"/>
</dbReference>
<dbReference type="PANTHER" id="PTHR43775:SF37">
    <property type="entry name" value="SI:DKEY-61P9.11"/>
    <property type="match status" value="1"/>
</dbReference>
<keyword evidence="6" id="KW-1185">Reference proteome</keyword>
<dbReference type="InterPro" id="IPR057326">
    <property type="entry name" value="KR_dom"/>
</dbReference>
<dbReference type="InterPro" id="IPR020807">
    <property type="entry name" value="PKS_DH"/>
</dbReference>
<dbReference type="Gene3D" id="3.10.129.110">
    <property type="entry name" value="Polyketide synthase dehydratase"/>
    <property type="match status" value="1"/>
</dbReference>
<name>A0ABV0JPM8_9CYAN</name>
<evidence type="ECO:0000256" key="1">
    <source>
        <dbReference type="ARBA" id="ARBA00022450"/>
    </source>
</evidence>
<gene>
    <name evidence="5" type="ORF">NDI37_13265</name>
</gene>
<comment type="caution">
    <text evidence="5">The sequence shown here is derived from an EMBL/GenBank/DDBJ whole genome shotgun (WGS) entry which is preliminary data.</text>
</comment>
<dbReference type="Pfam" id="PF08659">
    <property type="entry name" value="KR"/>
    <property type="match status" value="1"/>
</dbReference>
<feature type="region of interest" description="C-terminal hotdog fold" evidence="3">
    <location>
        <begin position="680"/>
        <end position="819"/>
    </location>
</feature>
<dbReference type="Pfam" id="PF21089">
    <property type="entry name" value="PKS_DH_N"/>
    <property type="match status" value="1"/>
</dbReference>
<dbReference type="CDD" id="cd08953">
    <property type="entry name" value="KR_2_SDR_x"/>
    <property type="match status" value="1"/>
</dbReference>
<dbReference type="EMBL" id="JAMPKK010000026">
    <property type="protein sequence ID" value="MEP0865435.1"/>
    <property type="molecule type" value="Genomic_DNA"/>
</dbReference>
<sequence>MKARTELLPDTEVVSLNGLFLITQDQMSVAPYVSEGLRRMGATPVTISTASLLNPEKLAAEINEARSLNGEVRGIIHLSALSPIPMPETLSEWRQYTQIDCKSLLTVLQICESDLIPPAPLPYEGREVSSAPLLTGEGQGERFPYTQVLAASLLGGQFGREGSCSSGLPTGGGSKGLLKTMVQEWSGVEAKAIDFDDSLSAAEIARTIIQELLGSGGHSEIGYPQGKRMVFQPVLAPLSSIPGSSLPIHPAKDWVVLITGGARGITAEIASTFLIPGITLILVGRSPEPAEESPDTAGIEDVSQLRKILLAAQGKPVTPVQIENQLRGILRDRVIRRNLSHCRQAGVNVEYQAVDVRNAGEFGYFIEEIYSRYGRLDAVVHGAGVIEDKLIVDKTLESFDFVFDTKVDSAFILSRHLRPDSLKLLVFFTSVAGSFGNRGQSDYAAANEVVNRLAWQLDQRWQNTRIVALNWGPWDITGMASESVNRQFRERGVIPIPPHAGRHFFIEELRYGNKGDTELIIGTFEGLGAGNEGTGDWGLGTGHPITFSQLQIQPNSTVTLEHTFSLLLHPYLQDHCLDGKPVLPAAGALEWMAQFVQAAWSEWTVTEVRDLRVLRGIVLEETRKVLFIARASSHSDLESLEVAAQIVDPESKIPFYKATVILRPQMLASPKVQIDALDSGNSLDVAVAYRDYLFHGPSFQLLTAIDRLNEQGIDAEVMPSPQSSWLFDLALIDTAPQLAIAWSRVQKGTTALPSRFGSVIRYGKSALNSVLKVAFRVTQADDHMLVYDAIFIDKNGNVRFHLKDIESTCNTALNRLASKL</sequence>
<dbReference type="InterPro" id="IPR013968">
    <property type="entry name" value="PKS_KR"/>
</dbReference>
<dbReference type="InterPro" id="IPR036291">
    <property type="entry name" value="NAD(P)-bd_dom_sf"/>
</dbReference>
<evidence type="ECO:0000313" key="6">
    <source>
        <dbReference type="Proteomes" id="UP001442494"/>
    </source>
</evidence>
<feature type="region of interest" description="N-terminal hotdog fold" evidence="3">
    <location>
        <begin position="543"/>
        <end position="667"/>
    </location>
</feature>
<evidence type="ECO:0000313" key="5">
    <source>
        <dbReference type="EMBL" id="MEP0865435.1"/>
    </source>
</evidence>
<dbReference type="Pfam" id="PF14765">
    <property type="entry name" value="PS-DH"/>
    <property type="match status" value="1"/>
</dbReference>
<dbReference type="InterPro" id="IPR049900">
    <property type="entry name" value="PKS_mFAS_DH"/>
</dbReference>
<proteinExistence type="predicted"/>
<protein>
    <submittedName>
        <fullName evidence="5">SDR family NAD(P)-dependent oxidoreductase</fullName>
    </submittedName>
</protein>
<dbReference type="Proteomes" id="UP001442494">
    <property type="component" value="Unassembled WGS sequence"/>
</dbReference>
<feature type="active site" description="Proton donor; for dehydratase activity" evidence="3">
    <location>
        <position position="733"/>
    </location>
</feature>
<dbReference type="InterPro" id="IPR050091">
    <property type="entry name" value="PKS_NRPS_Biosynth_Enz"/>
</dbReference>
<organism evidence="5 6">
    <name type="scientific">Funiculus sociatus GB2-A5</name>
    <dbReference type="NCBI Taxonomy" id="2933946"/>
    <lineage>
        <taxon>Bacteria</taxon>
        <taxon>Bacillati</taxon>
        <taxon>Cyanobacteriota</taxon>
        <taxon>Cyanophyceae</taxon>
        <taxon>Coleofasciculales</taxon>
        <taxon>Coleofasciculaceae</taxon>
        <taxon>Funiculus</taxon>
    </lineage>
</organism>
<dbReference type="SMART" id="SM00822">
    <property type="entry name" value="PKS_KR"/>
    <property type="match status" value="1"/>
</dbReference>
<dbReference type="SUPFAM" id="SSF51735">
    <property type="entry name" value="NAD(P)-binding Rossmann-fold domains"/>
    <property type="match status" value="1"/>
</dbReference>
<dbReference type="Gene3D" id="3.40.50.720">
    <property type="entry name" value="NAD(P)-binding Rossmann-like Domain"/>
    <property type="match status" value="1"/>
</dbReference>
<dbReference type="PROSITE" id="PS52019">
    <property type="entry name" value="PKS_MFAS_DH"/>
    <property type="match status" value="1"/>
</dbReference>
<accession>A0ABV0JPM8</accession>